<accession>A0A1Q4P4E0</accession>
<name>A0A1Q4P4E0_SERMA</name>
<dbReference type="Proteomes" id="UP000185770">
    <property type="component" value="Unassembled WGS sequence"/>
</dbReference>
<evidence type="ECO:0000313" key="1">
    <source>
        <dbReference type="EMBL" id="OKB67983.1"/>
    </source>
</evidence>
<gene>
    <name evidence="1" type="ORF">BHU62_03045</name>
</gene>
<sequence>MAQRMAGNGDSGVLAAIDFKGVAIADEVIGTLIRGFLRPIDRKAWVLRHDLRHTADVVVMVVGQQNRRRRQLQALQRFEHRQRLTRIDDDAAPLPVIQ</sequence>
<evidence type="ECO:0000313" key="2">
    <source>
        <dbReference type="Proteomes" id="UP000185770"/>
    </source>
</evidence>
<reference evidence="1 2" key="1">
    <citation type="submission" date="2016-09" db="EMBL/GenBank/DDBJ databases">
        <title>Serratia marcescens MSU-97 and epiphytic antimycotic-producing bacteria.</title>
        <authorList>
            <person name="Matilla M.A."/>
        </authorList>
    </citation>
    <scope>NUCLEOTIDE SEQUENCE [LARGE SCALE GENOMIC DNA]</scope>
    <source>
        <strain evidence="1 2">MSU-97</strain>
    </source>
</reference>
<dbReference type="EMBL" id="MJAO01000003">
    <property type="protein sequence ID" value="OKB67983.1"/>
    <property type="molecule type" value="Genomic_DNA"/>
</dbReference>
<dbReference type="AlphaFoldDB" id="A0A1Q4P4E0"/>
<comment type="caution">
    <text evidence="1">The sequence shown here is derived from an EMBL/GenBank/DDBJ whole genome shotgun (WGS) entry which is preliminary data.</text>
</comment>
<proteinExistence type="predicted"/>
<protein>
    <submittedName>
        <fullName evidence="1">Uncharacterized protein</fullName>
    </submittedName>
</protein>
<organism evidence="1 2">
    <name type="scientific">Serratia marcescens</name>
    <dbReference type="NCBI Taxonomy" id="615"/>
    <lineage>
        <taxon>Bacteria</taxon>
        <taxon>Pseudomonadati</taxon>
        <taxon>Pseudomonadota</taxon>
        <taxon>Gammaproteobacteria</taxon>
        <taxon>Enterobacterales</taxon>
        <taxon>Yersiniaceae</taxon>
        <taxon>Serratia</taxon>
    </lineage>
</organism>